<accession>G5IC69</accession>
<evidence type="ECO:0000256" key="3">
    <source>
        <dbReference type="ARBA" id="ARBA00022475"/>
    </source>
</evidence>
<dbReference type="OrthoDB" id="9809206at2"/>
<evidence type="ECO:0000256" key="6">
    <source>
        <dbReference type="ARBA" id="ARBA00023136"/>
    </source>
</evidence>
<dbReference type="SUPFAM" id="SSF50182">
    <property type="entry name" value="Sm-like ribonucleoproteins"/>
    <property type="match status" value="1"/>
</dbReference>
<comment type="similarity">
    <text evidence="2">Belongs to the MscS (TC 1.A.23) family.</text>
</comment>
<feature type="domain" description="Mechanosensitive ion channel MscS" evidence="8">
    <location>
        <begin position="92"/>
        <end position="155"/>
    </location>
</feature>
<dbReference type="Pfam" id="PF00924">
    <property type="entry name" value="MS_channel_2nd"/>
    <property type="match status" value="1"/>
</dbReference>
<dbReference type="InterPro" id="IPR045276">
    <property type="entry name" value="YbiO_bact"/>
</dbReference>
<dbReference type="Gene3D" id="3.30.70.100">
    <property type="match status" value="1"/>
</dbReference>
<dbReference type="Proteomes" id="UP000005384">
    <property type="component" value="Unassembled WGS sequence"/>
</dbReference>
<protein>
    <recommendedName>
        <fullName evidence="8">Mechanosensitive ion channel MscS domain-containing protein</fullName>
    </recommendedName>
</protein>
<evidence type="ECO:0000256" key="2">
    <source>
        <dbReference type="ARBA" id="ARBA00008017"/>
    </source>
</evidence>
<reference evidence="9 10" key="1">
    <citation type="submission" date="2011-08" db="EMBL/GenBank/DDBJ databases">
        <title>The Genome Sequence of Clostridium hathewayi WAL-18680.</title>
        <authorList>
            <consortium name="The Broad Institute Genome Sequencing Platform"/>
            <person name="Earl A."/>
            <person name="Ward D."/>
            <person name="Feldgarden M."/>
            <person name="Gevers D."/>
            <person name="Finegold S.M."/>
            <person name="Summanen P.H."/>
            <person name="Molitoris D.R."/>
            <person name="Song M."/>
            <person name="Daigneault M."/>
            <person name="Allen-Vercoe E."/>
            <person name="Young S.K."/>
            <person name="Zeng Q."/>
            <person name="Gargeya S."/>
            <person name="Fitzgerald M."/>
            <person name="Haas B."/>
            <person name="Abouelleil A."/>
            <person name="Alvarado L."/>
            <person name="Arachchi H.M."/>
            <person name="Berlin A."/>
            <person name="Brown A."/>
            <person name="Chapman S.B."/>
            <person name="Chen Z."/>
            <person name="Dunbar C."/>
            <person name="Freedman E."/>
            <person name="Gearin G."/>
            <person name="Gellesch M."/>
            <person name="Goldberg J."/>
            <person name="Griggs A."/>
            <person name="Gujja S."/>
            <person name="Heiman D."/>
            <person name="Howarth C."/>
            <person name="Larson L."/>
            <person name="Lui A."/>
            <person name="MacDonald P.J.P."/>
            <person name="Montmayeur A."/>
            <person name="Murphy C."/>
            <person name="Neiman D."/>
            <person name="Pearson M."/>
            <person name="Priest M."/>
            <person name="Roberts A."/>
            <person name="Saif S."/>
            <person name="Shea T."/>
            <person name="Shenoy N."/>
            <person name="Sisk P."/>
            <person name="Stolte C."/>
            <person name="Sykes S."/>
            <person name="Wortman J."/>
            <person name="Nusbaum C."/>
            <person name="Birren B."/>
        </authorList>
    </citation>
    <scope>NUCLEOTIDE SEQUENCE [LARGE SCALE GENOMIC DNA]</scope>
    <source>
        <strain evidence="9 10">WAL-18680</strain>
    </source>
</reference>
<feature type="transmembrane region" description="Helical" evidence="7">
    <location>
        <begin position="74"/>
        <end position="97"/>
    </location>
</feature>
<evidence type="ECO:0000256" key="1">
    <source>
        <dbReference type="ARBA" id="ARBA00004651"/>
    </source>
</evidence>
<dbReference type="PANTHER" id="PTHR30460">
    <property type="entry name" value="MODERATE CONDUCTANCE MECHANOSENSITIVE CHANNEL YBIO"/>
    <property type="match status" value="1"/>
</dbReference>
<keyword evidence="6 7" id="KW-0472">Membrane</keyword>
<comment type="caution">
    <text evidence="9">The sequence shown here is derived from an EMBL/GenBank/DDBJ whole genome shotgun (WGS) entry which is preliminary data.</text>
</comment>
<dbReference type="GO" id="GO:0008381">
    <property type="term" value="F:mechanosensitive monoatomic ion channel activity"/>
    <property type="evidence" value="ECO:0007669"/>
    <property type="project" value="InterPro"/>
</dbReference>
<evidence type="ECO:0000259" key="8">
    <source>
        <dbReference type="Pfam" id="PF00924"/>
    </source>
</evidence>
<evidence type="ECO:0000256" key="7">
    <source>
        <dbReference type="SAM" id="Phobius"/>
    </source>
</evidence>
<dbReference type="InterPro" id="IPR011066">
    <property type="entry name" value="MscS_channel_C_sf"/>
</dbReference>
<dbReference type="InterPro" id="IPR023408">
    <property type="entry name" value="MscS_beta-dom_sf"/>
</dbReference>
<keyword evidence="4 7" id="KW-0812">Transmembrane</keyword>
<dbReference type="PATRIC" id="fig|742737.3.peg.1056"/>
<evidence type="ECO:0000256" key="5">
    <source>
        <dbReference type="ARBA" id="ARBA00022989"/>
    </source>
</evidence>
<feature type="transmembrane region" description="Helical" evidence="7">
    <location>
        <begin position="12"/>
        <end position="30"/>
    </location>
</feature>
<keyword evidence="5 7" id="KW-1133">Transmembrane helix</keyword>
<keyword evidence="3" id="KW-1003">Cell membrane</keyword>
<dbReference type="HOGENOM" id="CLU_037945_8_2_9"/>
<name>G5IC69_9FIRM</name>
<sequence length="257" mass="28363">MRGFTESAAVNVLIILVIMMAVTVICKSLLNRIKVKNGRIQTVITILESTVQYVTAIVGLIWILRILGVNVTTIFASVGIVALIVGFSAESLIADVITGIFMIFENQFNVGDVVEIDGYRGMVDQIGIRTVSIRDGGGNVKIVNNSNVKDIINLSAAYSSAVCDFRISYEEELEKVEAVLKKILKGAYEAHKDIFVEEPVYAGVQELEEEAVVLRATVEVDEKNIFSGRRILNREILLGMKKNGIRLEVNRQAANMR</sequence>
<evidence type="ECO:0000256" key="4">
    <source>
        <dbReference type="ARBA" id="ARBA00022692"/>
    </source>
</evidence>
<dbReference type="SUPFAM" id="SSF82689">
    <property type="entry name" value="Mechanosensitive channel protein MscS (YggB), C-terminal domain"/>
    <property type="match status" value="1"/>
</dbReference>
<dbReference type="GO" id="GO:0005886">
    <property type="term" value="C:plasma membrane"/>
    <property type="evidence" value="ECO:0007669"/>
    <property type="project" value="UniProtKB-SubCell"/>
</dbReference>
<dbReference type="InterPro" id="IPR011014">
    <property type="entry name" value="MscS_channel_TM-2"/>
</dbReference>
<dbReference type="Gene3D" id="2.30.30.60">
    <property type="match status" value="1"/>
</dbReference>
<dbReference type="PANTHER" id="PTHR30460:SF0">
    <property type="entry name" value="MODERATE CONDUCTANCE MECHANOSENSITIVE CHANNEL YBIO"/>
    <property type="match status" value="1"/>
</dbReference>
<evidence type="ECO:0000313" key="9">
    <source>
        <dbReference type="EMBL" id="EHI60987.1"/>
    </source>
</evidence>
<gene>
    <name evidence="9" type="ORF">HMPREF9473_01052</name>
</gene>
<feature type="transmembrane region" description="Helical" evidence="7">
    <location>
        <begin position="51"/>
        <end position="68"/>
    </location>
</feature>
<dbReference type="Gene3D" id="1.10.287.1260">
    <property type="match status" value="1"/>
</dbReference>
<organism evidence="9 10">
    <name type="scientific">Hungatella hathewayi WAL-18680</name>
    <dbReference type="NCBI Taxonomy" id="742737"/>
    <lineage>
        <taxon>Bacteria</taxon>
        <taxon>Bacillati</taxon>
        <taxon>Bacillota</taxon>
        <taxon>Clostridia</taxon>
        <taxon>Lachnospirales</taxon>
        <taxon>Lachnospiraceae</taxon>
        <taxon>Hungatella</taxon>
    </lineage>
</organism>
<dbReference type="SUPFAM" id="SSF82861">
    <property type="entry name" value="Mechanosensitive channel protein MscS (YggB), transmembrane region"/>
    <property type="match status" value="1"/>
</dbReference>
<dbReference type="RefSeq" id="WP_006779038.1">
    <property type="nucleotide sequence ID" value="NZ_CP040506.1"/>
</dbReference>
<proteinExistence type="inferred from homology"/>
<dbReference type="EMBL" id="ADLN01000009">
    <property type="protein sequence ID" value="EHI60987.1"/>
    <property type="molecule type" value="Genomic_DNA"/>
</dbReference>
<dbReference type="AlphaFoldDB" id="G5IC69"/>
<evidence type="ECO:0000313" key="10">
    <source>
        <dbReference type="Proteomes" id="UP000005384"/>
    </source>
</evidence>
<dbReference type="InterPro" id="IPR006685">
    <property type="entry name" value="MscS_channel_2nd"/>
</dbReference>
<dbReference type="InterPro" id="IPR010920">
    <property type="entry name" value="LSM_dom_sf"/>
</dbReference>
<comment type="subcellular location">
    <subcellularLocation>
        <location evidence="1">Cell membrane</location>
        <topology evidence="1">Multi-pass membrane protein</topology>
    </subcellularLocation>
</comment>
<keyword evidence="10" id="KW-1185">Reference proteome</keyword>